<proteinExistence type="predicted"/>
<organism evidence="1">
    <name type="scientific">Physcomitrium patens</name>
    <name type="common">Spreading-leaved earth moss</name>
    <name type="synonym">Physcomitrella patens</name>
    <dbReference type="NCBI Taxonomy" id="3218"/>
    <lineage>
        <taxon>Eukaryota</taxon>
        <taxon>Viridiplantae</taxon>
        <taxon>Streptophyta</taxon>
        <taxon>Embryophyta</taxon>
        <taxon>Bryophyta</taxon>
        <taxon>Bryophytina</taxon>
        <taxon>Bryopsida</taxon>
        <taxon>Funariidae</taxon>
        <taxon>Funariales</taxon>
        <taxon>Funariaceae</taxon>
        <taxon>Physcomitrium</taxon>
    </lineage>
</organism>
<gene>
    <name evidence="1" type="ORF">PHYPA_010902</name>
</gene>
<reference evidence="1 3" key="1">
    <citation type="journal article" date="2008" name="Science">
        <title>The Physcomitrella genome reveals evolutionary insights into the conquest of land by plants.</title>
        <authorList>
            <person name="Rensing S."/>
            <person name="Lang D."/>
            <person name="Zimmer A."/>
            <person name="Terry A."/>
            <person name="Salamov A."/>
            <person name="Shapiro H."/>
            <person name="Nishiyama T."/>
            <person name="Perroud P.-F."/>
            <person name="Lindquist E."/>
            <person name="Kamisugi Y."/>
            <person name="Tanahashi T."/>
            <person name="Sakakibara K."/>
            <person name="Fujita T."/>
            <person name="Oishi K."/>
            <person name="Shin-I T."/>
            <person name="Kuroki Y."/>
            <person name="Toyoda A."/>
            <person name="Suzuki Y."/>
            <person name="Hashimoto A."/>
            <person name="Yamaguchi K."/>
            <person name="Sugano A."/>
            <person name="Kohara Y."/>
            <person name="Fujiyama A."/>
            <person name="Anterola A."/>
            <person name="Aoki S."/>
            <person name="Ashton N."/>
            <person name="Barbazuk W.B."/>
            <person name="Barker E."/>
            <person name="Bennetzen J."/>
            <person name="Bezanilla M."/>
            <person name="Blankenship R."/>
            <person name="Cho S.H."/>
            <person name="Dutcher S."/>
            <person name="Estelle M."/>
            <person name="Fawcett J.A."/>
            <person name="Gundlach H."/>
            <person name="Hanada K."/>
            <person name="Heyl A."/>
            <person name="Hicks K.A."/>
            <person name="Hugh J."/>
            <person name="Lohr M."/>
            <person name="Mayer K."/>
            <person name="Melkozernov A."/>
            <person name="Murata T."/>
            <person name="Nelson D."/>
            <person name="Pils B."/>
            <person name="Prigge M."/>
            <person name="Reiss B."/>
            <person name="Renner T."/>
            <person name="Rombauts S."/>
            <person name="Rushton P."/>
            <person name="Sanderfoot A."/>
            <person name="Schween G."/>
            <person name="Shiu S.-H."/>
            <person name="Stueber K."/>
            <person name="Theodoulou F.L."/>
            <person name="Tu H."/>
            <person name="Van de Peer Y."/>
            <person name="Verrier P.J."/>
            <person name="Waters E."/>
            <person name="Wood A."/>
            <person name="Yang L."/>
            <person name="Cove D."/>
            <person name="Cuming A."/>
            <person name="Hasebe M."/>
            <person name="Lucas S."/>
            <person name="Mishler D.B."/>
            <person name="Reski R."/>
            <person name="Grigoriev I."/>
            <person name="Quatrano R.S."/>
            <person name="Boore J.L."/>
        </authorList>
    </citation>
    <scope>NUCLEOTIDE SEQUENCE [LARGE SCALE GENOMIC DNA]</scope>
    <source>
        <strain evidence="2 3">cv. Gransden 2004</strain>
    </source>
</reference>
<keyword evidence="3" id="KW-1185">Reference proteome</keyword>
<dbReference type="EnsemblPlants" id="Pp3c7_26310V3.2">
    <property type="protein sequence ID" value="PAC:32926354.CDS.1"/>
    <property type="gene ID" value="Pp3c7_26310"/>
</dbReference>
<dbReference type="Proteomes" id="UP000006727">
    <property type="component" value="Chromosome 7"/>
</dbReference>
<reference evidence="1 3" key="2">
    <citation type="journal article" date="2018" name="Plant J.">
        <title>The Physcomitrella patens chromosome-scale assembly reveals moss genome structure and evolution.</title>
        <authorList>
            <person name="Lang D."/>
            <person name="Ullrich K.K."/>
            <person name="Murat F."/>
            <person name="Fuchs J."/>
            <person name="Jenkins J."/>
            <person name="Haas F.B."/>
            <person name="Piednoel M."/>
            <person name="Gundlach H."/>
            <person name="Van Bel M."/>
            <person name="Meyberg R."/>
            <person name="Vives C."/>
            <person name="Morata J."/>
            <person name="Symeonidi A."/>
            <person name="Hiss M."/>
            <person name="Muchero W."/>
            <person name="Kamisugi Y."/>
            <person name="Saleh O."/>
            <person name="Blanc G."/>
            <person name="Decker E.L."/>
            <person name="van Gessel N."/>
            <person name="Grimwood J."/>
            <person name="Hayes R.D."/>
            <person name="Graham S.W."/>
            <person name="Gunter L.E."/>
            <person name="McDaniel S.F."/>
            <person name="Hoernstein S.N.W."/>
            <person name="Larsson A."/>
            <person name="Li F.W."/>
            <person name="Perroud P.F."/>
            <person name="Phillips J."/>
            <person name="Ranjan P."/>
            <person name="Rokshar D.S."/>
            <person name="Rothfels C.J."/>
            <person name="Schneider L."/>
            <person name="Shu S."/>
            <person name="Stevenson D.W."/>
            <person name="Thummler F."/>
            <person name="Tillich M."/>
            <person name="Villarreal Aguilar J.C."/>
            <person name="Widiez T."/>
            <person name="Wong G.K."/>
            <person name="Wymore A."/>
            <person name="Zhang Y."/>
            <person name="Zimmer A.D."/>
            <person name="Quatrano R.S."/>
            <person name="Mayer K.F.X."/>
            <person name="Goodstein D."/>
            <person name="Casacuberta J.M."/>
            <person name="Vandepoele K."/>
            <person name="Reski R."/>
            <person name="Cuming A.C."/>
            <person name="Tuskan G.A."/>
            <person name="Maumus F."/>
            <person name="Salse J."/>
            <person name="Schmutz J."/>
            <person name="Rensing S.A."/>
        </authorList>
    </citation>
    <scope>NUCLEOTIDE SEQUENCE [LARGE SCALE GENOMIC DNA]</scope>
    <source>
        <strain evidence="2 3">cv. Gransden 2004</strain>
    </source>
</reference>
<dbReference type="PaxDb" id="3218-PP1S97_209V6.1"/>
<name>A0A2K1KD57_PHYPA</name>
<evidence type="ECO:0000313" key="2">
    <source>
        <dbReference type="EnsemblPlants" id="PAC:32926353.CDS.1"/>
    </source>
</evidence>
<protein>
    <submittedName>
        <fullName evidence="1 2">Uncharacterized protein</fullName>
    </submittedName>
</protein>
<evidence type="ECO:0000313" key="1">
    <source>
        <dbReference type="EMBL" id="PNR51714.1"/>
    </source>
</evidence>
<dbReference type="EnsemblPlants" id="Pp3c7_26310V3.1">
    <property type="protein sequence ID" value="PAC:32926353.CDS.1"/>
    <property type="gene ID" value="Pp3c7_26310"/>
</dbReference>
<evidence type="ECO:0000313" key="3">
    <source>
        <dbReference type="Proteomes" id="UP000006727"/>
    </source>
</evidence>
<dbReference type="Gramene" id="Pp3c7_26310V3.2">
    <property type="protein sequence ID" value="PAC:32926354.CDS.1"/>
    <property type="gene ID" value="Pp3c7_26310"/>
</dbReference>
<dbReference type="EMBL" id="ABEU02000007">
    <property type="protein sequence ID" value="PNR51714.1"/>
    <property type="molecule type" value="Genomic_DNA"/>
</dbReference>
<dbReference type="Gramene" id="Pp3c7_26310V3.1">
    <property type="protein sequence ID" value="PAC:32926353.CDS.1"/>
    <property type="gene ID" value="Pp3c7_26310"/>
</dbReference>
<dbReference type="InParanoid" id="A0A2K1KD57"/>
<sequence>MQWMELWETVSGSRFNAGEGAANSAAARGQQHHKGEAFLGGLVLTPTPFGKIGSLLCDGCQRRWRTSGERR</sequence>
<accession>A0A2K1KD57</accession>
<reference evidence="2" key="3">
    <citation type="submission" date="2020-12" db="UniProtKB">
        <authorList>
            <consortium name="EnsemblPlants"/>
        </authorList>
    </citation>
    <scope>IDENTIFICATION</scope>
</reference>
<dbReference type="AlphaFoldDB" id="A0A2K1KD57"/>